<feature type="transmembrane region" description="Helical" evidence="8">
    <location>
        <begin position="445"/>
        <end position="466"/>
    </location>
</feature>
<comment type="subcellular location">
    <subcellularLocation>
        <location evidence="1 8">Cell membrane</location>
        <topology evidence="1 8">Multi-pass membrane protein</topology>
    </subcellularLocation>
    <subcellularLocation>
        <location evidence="9">Membrane</location>
        <topology evidence="9">Multi-pass membrane protein</topology>
    </subcellularLocation>
</comment>
<comment type="caution">
    <text evidence="12">The sequence shown here is derived from an EMBL/GenBank/DDBJ whole genome shotgun (WGS) entry which is preliminary data.</text>
</comment>
<dbReference type="Pfam" id="PF00662">
    <property type="entry name" value="Proton_antipo_N"/>
    <property type="match status" value="1"/>
</dbReference>
<keyword evidence="13" id="KW-1185">Reference proteome</keyword>
<organism evidence="12 13">
    <name type="scientific">Oceanobacillus arenosus</name>
    <dbReference type="NCBI Taxonomy" id="1229153"/>
    <lineage>
        <taxon>Bacteria</taxon>
        <taxon>Bacillati</taxon>
        <taxon>Bacillota</taxon>
        <taxon>Bacilli</taxon>
        <taxon>Bacillales</taxon>
        <taxon>Bacillaceae</taxon>
        <taxon>Oceanobacillus</taxon>
    </lineage>
</organism>
<feature type="transmembrane region" description="Helical" evidence="8">
    <location>
        <begin position="104"/>
        <end position="121"/>
    </location>
</feature>
<evidence type="ECO:0000256" key="1">
    <source>
        <dbReference type="ARBA" id="ARBA00004651"/>
    </source>
</evidence>
<feature type="transmembrane region" description="Helical" evidence="8">
    <location>
        <begin position="378"/>
        <end position="399"/>
    </location>
</feature>
<name>A0A3D8Q039_9BACI</name>
<dbReference type="InterPro" id="IPR001750">
    <property type="entry name" value="ND/Mrp_TM"/>
</dbReference>
<feature type="transmembrane region" description="Helical" evidence="8">
    <location>
        <begin position="127"/>
        <end position="146"/>
    </location>
</feature>
<comment type="subunit">
    <text evidence="8">Forms a complex with DabA.</text>
</comment>
<dbReference type="PANTHER" id="PTHR42829">
    <property type="entry name" value="NADH-UBIQUINONE OXIDOREDUCTASE CHAIN 5"/>
    <property type="match status" value="1"/>
</dbReference>
<feature type="transmembrane region" description="Helical" evidence="8">
    <location>
        <begin position="42"/>
        <end position="60"/>
    </location>
</feature>
<keyword evidence="5 8" id="KW-0812">Transmembrane</keyword>
<evidence type="ECO:0000256" key="6">
    <source>
        <dbReference type="ARBA" id="ARBA00022989"/>
    </source>
</evidence>
<evidence type="ECO:0000259" key="11">
    <source>
        <dbReference type="Pfam" id="PF00662"/>
    </source>
</evidence>
<comment type="function">
    <text evidence="8">Part of an energy-coupled inorganic carbon pump.</text>
</comment>
<dbReference type="HAMAP" id="MF_00862">
    <property type="entry name" value="DabB"/>
    <property type="match status" value="1"/>
</dbReference>
<sequence length="510" mass="56500">MLDLLDFPIHQIAFFISLLLAIISAIFLLHPKVPLKYIKFHIGILALPPIIAFIGLFINNEGVILGPWRFDGLSWLIVFFVLTIGLIVQRYSINYLLGDRRYRLYFMLLTLTTIADSLAWISNDLRLLLAFWGMTLLGLTILIKLNRDWEVTRKAARLSGRVLALSWLFLFVAILWVTQATGTWQLSIALTEGNLSQLASWEKLGINLLLIASVIIPAAQWPFQRWLLNSVVTPTPISAVMHAGIVNAGGILLTLFAPLFDGNVAQVILLILSSISVLIGTGIMLVQVDYKRQLVGSTIAQMGFMLIQCALGAYSAAITHAVLHGFFKSTLFLKAGSAISYHEPAFRKEKLNVSGLLMGVVLGVLAGIGYWLTSPEGGYHLISAVILGWSLTLAWNQLVSYRNGHVGRIVGISVFMVTAFLFIIIHKTFGDLLGGVIHLTTQPITPWSILLLLVLLAGSVIGMWFAHHRTSKGYAIMYLWLVRLGEPNDKMVENHPNYLTRFLSKGGPFS</sequence>
<feature type="transmembrane region" description="Helical" evidence="8">
    <location>
        <begin position="406"/>
        <end position="425"/>
    </location>
</feature>
<dbReference type="EMBL" id="PIOC01000003">
    <property type="protein sequence ID" value="RDW21412.1"/>
    <property type="molecule type" value="Genomic_DNA"/>
</dbReference>
<protein>
    <recommendedName>
        <fullName evidence="8">Probable inorganic carbon transporter subunit DabB</fullName>
    </recommendedName>
</protein>
<proteinExistence type="inferred from homology"/>
<evidence type="ECO:0000256" key="2">
    <source>
        <dbReference type="ARBA" id="ARBA00008483"/>
    </source>
</evidence>
<keyword evidence="7 8" id="KW-0472">Membrane</keyword>
<dbReference type="NCBIfam" id="NF006373">
    <property type="entry name" value="PRK08601.1"/>
    <property type="match status" value="1"/>
</dbReference>
<dbReference type="GO" id="GO:0015990">
    <property type="term" value="P:electron transport coupled proton transport"/>
    <property type="evidence" value="ECO:0007669"/>
    <property type="project" value="TreeGrafter"/>
</dbReference>
<keyword evidence="6 8" id="KW-1133">Transmembrane helix</keyword>
<dbReference type="PRINTS" id="PR01434">
    <property type="entry name" value="NADHDHGNASE5"/>
</dbReference>
<evidence type="ECO:0000256" key="3">
    <source>
        <dbReference type="ARBA" id="ARBA00022448"/>
    </source>
</evidence>
<dbReference type="InterPro" id="IPR001516">
    <property type="entry name" value="Proton_antipo_N"/>
</dbReference>
<feature type="domain" description="NADH-Ubiquinone oxidoreductase (complex I) chain 5 N-terminal" evidence="11">
    <location>
        <begin position="69"/>
        <end position="106"/>
    </location>
</feature>
<dbReference type="Proteomes" id="UP000257143">
    <property type="component" value="Unassembled WGS sequence"/>
</dbReference>
<dbReference type="Pfam" id="PF00361">
    <property type="entry name" value="Proton_antipo_M"/>
    <property type="match status" value="1"/>
</dbReference>
<accession>A0A3D8Q039</accession>
<dbReference type="InterPro" id="IPR046396">
    <property type="entry name" value="Transporter_DabB"/>
</dbReference>
<dbReference type="OrthoDB" id="9807568at2"/>
<evidence type="ECO:0000259" key="10">
    <source>
        <dbReference type="Pfam" id="PF00361"/>
    </source>
</evidence>
<feature type="transmembrane region" description="Helical" evidence="8">
    <location>
        <begin position="72"/>
        <end position="92"/>
    </location>
</feature>
<dbReference type="GO" id="GO:0008137">
    <property type="term" value="F:NADH dehydrogenase (ubiquinone) activity"/>
    <property type="evidence" value="ECO:0007669"/>
    <property type="project" value="InterPro"/>
</dbReference>
<feature type="transmembrane region" description="Helical" evidence="8">
    <location>
        <begin position="12"/>
        <end position="30"/>
    </location>
</feature>
<dbReference type="GO" id="GO:0005886">
    <property type="term" value="C:plasma membrane"/>
    <property type="evidence" value="ECO:0007669"/>
    <property type="project" value="UniProtKB-SubCell"/>
</dbReference>
<dbReference type="PANTHER" id="PTHR42829:SF1">
    <property type="entry name" value="INORGANIC CARBON TRANSPORTER SUBUNIT DABB-RELATED"/>
    <property type="match status" value="1"/>
</dbReference>
<feature type="transmembrane region" description="Helical" evidence="8">
    <location>
        <begin position="298"/>
        <end position="317"/>
    </location>
</feature>
<feature type="domain" description="NADH:quinone oxidoreductase/Mrp antiporter transmembrane" evidence="10">
    <location>
        <begin position="122"/>
        <end position="400"/>
    </location>
</feature>
<dbReference type="GO" id="GO:0042773">
    <property type="term" value="P:ATP synthesis coupled electron transport"/>
    <property type="evidence" value="ECO:0007669"/>
    <property type="project" value="InterPro"/>
</dbReference>
<evidence type="ECO:0000256" key="5">
    <source>
        <dbReference type="ARBA" id="ARBA00022692"/>
    </source>
</evidence>
<evidence type="ECO:0000256" key="8">
    <source>
        <dbReference type="HAMAP-Rule" id="MF_00862"/>
    </source>
</evidence>
<evidence type="ECO:0000256" key="7">
    <source>
        <dbReference type="ARBA" id="ARBA00023136"/>
    </source>
</evidence>
<comment type="similarity">
    <text evidence="2">Belongs to the CPA3 antiporters (TC 2.A.63) subunit A family.</text>
</comment>
<comment type="similarity">
    <text evidence="8">Belongs to the inorganic carbon transporter (TC 9.A.2) DabB family.</text>
</comment>
<feature type="transmembrane region" description="Helical" evidence="8">
    <location>
        <begin position="235"/>
        <end position="258"/>
    </location>
</feature>
<evidence type="ECO:0000256" key="9">
    <source>
        <dbReference type="RuleBase" id="RU000320"/>
    </source>
</evidence>
<evidence type="ECO:0000313" key="13">
    <source>
        <dbReference type="Proteomes" id="UP000257143"/>
    </source>
</evidence>
<reference evidence="13" key="1">
    <citation type="submission" date="2017-11" db="EMBL/GenBank/DDBJ databases">
        <authorList>
            <person name="Zhu W."/>
        </authorList>
    </citation>
    <scope>NUCLEOTIDE SEQUENCE [LARGE SCALE GENOMIC DNA]</scope>
    <source>
        <strain evidence="13">CAU 1183</strain>
    </source>
</reference>
<evidence type="ECO:0000256" key="4">
    <source>
        <dbReference type="ARBA" id="ARBA00022475"/>
    </source>
</evidence>
<feature type="transmembrane region" description="Helical" evidence="8">
    <location>
        <begin position="264"/>
        <end position="286"/>
    </location>
</feature>
<feature type="transmembrane region" description="Helical" evidence="8">
    <location>
        <begin position="158"/>
        <end position="177"/>
    </location>
</feature>
<gene>
    <name evidence="8" type="primary">dabB</name>
    <name evidence="12" type="ORF">CWR48_03140</name>
</gene>
<dbReference type="InterPro" id="IPR003945">
    <property type="entry name" value="NU5C-like"/>
</dbReference>
<dbReference type="GO" id="GO:0003954">
    <property type="term" value="F:NADH dehydrogenase activity"/>
    <property type="evidence" value="ECO:0007669"/>
    <property type="project" value="TreeGrafter"/>
</dbReference>
<keyword evidence="4 8" id="KW-1003">Cell membrane</keyword>
<feature type="transmembrane region" description="Helical" evidence="8">
    <location>
        <begin position="353"/>
        <end position="372"/>
    </location>
</feature>
<evidence type="ECO:0000313" key="12">
    <source>
        <dbReference type="EMBL" id="RDW21412.1"/>
    </source>
</evidence>
<dbReference type="AlphaFoldDB" id="A0A3D8Q039"/>
<dbReference type="RefSeq" id="WP_115771583.1">
    <property type="nucleotide sequence ID" value="NZ_PIOC01000003.1"/>
</dbReference>
<keyword evidence="3 8" id="KW-0813">Transport</keyword>